<keyword evidence="2" id="KW-1185">Reference proteome</keyword>
<dbReference type="KEGG" id="phl:KKY_3714"/>
<dbReference type="HOGENOM" id="CLU_177114_1_0_5"/>
<sequence>MVLEIEDTKPVSAQCDDTHLHVELADGREVSTPLWWYPRLVAASPQARNVIELMPMGLHWPEIDEDISIASMIRGQKAPGSTPT</sequence>
<organism evidence="1 2">
    <name type="scientific">Pelagibacterium halotolerans (strain DSM 22347 / JCM 15775 / CGMCC 1.7692 / B2)</name>
    <dbReference type="NCBI Taxonomy" id="1082931"/>
    <lineage>
        <taxon>Bacteria</taxon>
        <taxon>Pseudomonadati</taxon>
        <taxon>Pseudomonadota</taxon>
        <taxon>Alphaproteobacteria</taxon>
        <taxon>Hyphomicrobiales</taxon>
        <taxon>Devosiaceae</taxon>
        <taxon>Pelagibacterium</taxon>
    </lineage>
</organism>
<reference evidence="1 2" key="1">
    <citation type="journal article" date="2012" name="J. Bacteriol.">
        <title>Complete genome sequence of Pelagibacterium halotolerans B2T.</title>
        <authorList>
            <person name="Huo Y.Y."/>
            <person name="Cheng H."/>
            <person name="Han X.F."/>
            <person name="Jiang X.W."/>
            <person name="Sun C."/>
            <person name="Zhang X.Q."/>
            <person name="Zhu X.F."/>
            <person name="Liu Y.F."/>
            <person name="Li P.F."/>
            <person name="Ni P.X."/>
            <person name="Wu M."/>
        </authorList>
    </citation>
    <scope>NUCLEOTIDE SEQUENCE [LARGE SCALE GENOMIC DNA]</scope>
    <source>
        <strain evidence="2">DSM 22347 / JCM 15775 / CGMCC 1.7692 / B2</strain>
    </source>
</reference>
<evidence type="ECO:0000313" key="2">
    <source>
        <dbReference type="Proteomes" id="UP000008850"/>
    </source>
</evidence>
<name>G4RBQ5_PELHB</name>
<evidence type="ECO:0000313" key="1">
    <source>
        <dbReference type="EMBL" id="AEQ53696.1"/>
    </source>
</evidence>
<dbReference type="Proteomes" id="UP000008850">
    <property type="component" value="Chromosome"/>
</dbReference>
<dbReference type="EMBL" id="CP003075">
    <property type="protein sequence ID" value="AEQ53696.1"/>
    <property type="molecule type" value="Genomic_DNA"/>
</dbReference>
<proteinExistence type="predicted"/>
<dbReference type="InterPro" id="IPR018841">
    <property type="entry name" value="DUF2442"/>
</dbReference>
<accession>G4RBQ5</accession>
<dbReference type="Pfam" id="PF10387">
    <property type="entry name" value="DUF2442"/>
    <property type="match status" value="1"/>
</dbReference>
<dbReference type="eggNOG" id="ENOG5032YT2">
    <property type="taxonomic scope" value="Bacteria"/>
</dbReference>
<evidence type="ECO:0008006" key="3">
    <source>
        <dbReference type="Google" id="ProtNLM"/>
    </source>
</evidence>
<protein>
    <recommendedName>
        <fullName evidence="3">DUF2442 domain-containing protein</fullName>
    </recommendedName>
</protein>
<dbReference type="AlphaFoldDB" id="G4RBQ5"/>
<dbReference type="Gene3D" id="3.30.2020.40">
    <property type="entry name" value="Uncharacterised protein PF10387, DUF2442"/>
    <property type="match status" value="1"/>
</dbReference>
<dbReference type="STRING" id="1082931.KKY_3714"/>
<gene>
    <name evidence="1" type="ordered locus">KKY_3714</name>
</gene>